<evidence type="ECO:0000259" key="4">
    <source>
        <dbReference type="PROSITE" id="PS50883"/>
    </source>
</evidence>
<dbReference type="Pfam" id="PF00563">
    <property type="entry name" value="EAL"/>
    <property type="match status" value="1"/>
</dbReference>
<dbReference type="PROSITE" id="PS50112">
    <property type="entry name" value="PAS"/>
    <property type="match status" value="1"/>
</dbReference>
<feature type="domain" description="Response regulatory" evidence="2">
    <location>
        <begin position="16"/>
        <end position="130"/>
    </location>
</feature>
<dbReference type="EMBL" id="CP001999">
    <property type="protein sequence ID" value="ADG92904.1"/>
    <property type="molecule type" value="Genomic_DNA"/>
</dbReference>
<dbReference type="InterPro" id="IPR050706">
    <property type="entry name" value="Cyclic-di-GMP_PDE-like"/>
</dbReference>
<dbReference type="InterPro" id="IPR035919">
    <property type="entry name" value="EAL_sf"/>
</dbReference>
<organism evidence="5 6">
    <name type="scientific">Arcobacter nitrofigilis (strain ATCC 33309 / DSM 7299 / CCUG 15893 / LMG 7604 / NCTC 12251 / CI)</name>
    <name type="common">Campylobacter nitrofigilis</name>
    <dbReference type="NCBI Taxonomy" id="572480"/>
    <lineage>
        <taxon>Bacteria</taxon>
        <taxon>Pseudomonadati</taxon>
        <taxon>Campylobacterota</taxon>
        <taxon>Epsilonproteobacteria</taxon>
        <taxon>Campylobacterales</taxon>
        <taxon>Arcobacteraceae</taxon>
        <taxon>Arcobacter</taxon>
    </lineage>
</organism>
<dbReference type="InterPro" id="IPR013655">
    <property type="entry name" value="PAS_fold_3"/>
</dbReference>
<dbReference type="GO" id="GO:0000160">
    <property type="term" value="P:phosphorelay signal transduction system"/>
    <property type="evidence" value="ECO:0007669"/>
    <property type="project" value="InterPro"/>
</dbReference>
<evidence type="ECO:0000313" key="5">
    <source>
        <dbReference type="EMBL" id="ADG92904.1"/>
    </source>
</evidence>
<name>D5V4J9_ARCNC</name>
<dbReference type="InterPro" id="IPR035965">
    <property type="entry name" value="PAS-like_dom_sf"/>
</dbReference>
<reference evidence="5 6" key="1">
    <citation type="journal article" date="2010" name="Stand. Genomic Sci.">
        <title>Complete genome sequence of Arcobacter nitrofigilis type strain (CI).</title>
        <authorList>
            <person name="Pati A."/>
            <person name="Gronow S."/>
            <person name="Lapidus A."/>
            <person name="Copeland A."/>
            <person name="Glavina Del Rio T."/>
            <person name="Nolan M."/>
            <person name="Lucas S."/>
            <person name="Tice H."/>
            <person name="Cheng J.F."/>
            <person name="Han C."/>
            <person name="Chertkov O."/>
            <person name="Bruce D."/>
            <person name="Tapia R."/>
            <person name="Goodwin L."/>
            <person name="Pitluck S."/>
            <person name="Liolios K."/>
            <person name="Ivanova N."/>
            <person name="Mavromatis K."/>
            <person name="Chen A."/>
            <person name="Palaniappan K."/>
            <person name="Land M."/>
            <person name="Hauser L."/>
            <person name="Chang Y.J."/>
            <person name="Jeffries C.D."/>
            <person name="Detter J.C."/>
            <person name="Rohde M."/>
            <person name="Goker M."/>
            <person name="Bristow J."/>
            <person name="Eisen J.A."/>
            <person name="Markowitz V."/>
            <person name="Hugenholtz P."/>
            <person name="Klenk H.P."/>
            <person name="Kyrpides N.C."/>
        </authorList>
    </citation>
    <scope>NUCLEOTIDE SEQUENCE [LARGE SCALE GENOMIC DNA]</scope>
    <source>
        <strain evidence="6">ATCC 33309 / DSM 7299 / CCUG 15893 / LMG 7604 / NCTC 12251 / CI</strain>
    </source>
</reference>
<dbReference type="SMART" id="SM00448">
    <property type="entry name" value="REC"/>
    <property type="match status" value="1"/>
</dbReference>
<dbReference type="SUPFAM" id="SSF55785">
    <property type="entry name" value="PYP-like sensor domain (PAS domain)"/>
    <property type="match status" value="1"/>
</dbReference>
<dbReference type="PANTHER" id="PTHR33121:SF71">
    <property type="entry name" value="OXYGEN SENSOR PROTEIN DOSP"/>
    <property type="match status" value="1"/>
</dbReference>
<evidence type="ECO:0000256" key="1">
    <source>
        <dbReference type="PROSITE-ProRule" id="PRU00169"/>
    </source>
</evidence>
<feature type="domain" description="PAS" evidence="3">
    <location>
        <begin position="145"/>
        <end position="214"/>
    </location>
</feature>
<feature type="domain" description="EAL" evidence="4">
    <location>
        <begin position="421"/>
        <end position="660"/>
    </location>
</feature>
<gene>
    <name evidence="5" type="ordered locus">Arnit_1246</name>
</gene>
<dbReference type="Gene3D" id="3.30.450.20">
    <property type="entry name" value="PAS domain"/>
    <property type="match status" value="1"/>
</dbReference>
<sequence>MFSKIIDDSYYQKNIKVLFLHTDKDFISKISKLLEKYFSSITISANGEDLEEKLKKEYFDILFIDVDSLEQSSIKLIEKLKNTNPTLSIIAFLGGDNLPLLKEYLKLSIDGYIFKPIILEQFNTIIEKVCDYKCSKYQVDNNVNYLNQYVKIIDSSNIISKTDIEGKITYVSDNFSRVTGYTKEELLGRTHSVLKHKDNSPLLYKEMWHTIKVEKKEWHGILKNVSKSGKVYYIKSTIMPLLDLSGNIIEFIAFRDSVNVVLDDKKHLLNKIELNNLSLLILVQIEEFDILDKFYNILKVDQIEKTFASNLLAYLPDNYIFEDVYALGDGRYALLTDYYAFEKLNMKIHDYLEIFVKNVTESILEIDGIEYDLNIIISYACGKYSLYEDAKAGLEESIDKNKVINYSNDSSIKTNQEAKKNFEVIKMVKIALDNYKIVSYFQPIINNKTKEIEKYESLVRLINENGEVISPVEFLNISKKGNYYNKITSRVLENSFKMLDFVNTKLSINLSALDIEKEQTRKEIFNLLDKYKDDNNRIVFELLEDENVKDFKSIKLFIRKVKRRGVLIAIDDFGAGYSNFERLLDFEPDILKIDGSLVKNIEKDSFSRNIIETIVTFAKKQNILTIAEYVENESIFNLLNEIGVDYSQGYYFGKPEDLIK</sequence>
<feature type="modified residue" description="4-aspartylphosphate" evidence="1">
    <location>
        <position position="65"/>
    </location>
</feature>
<dbReference type="CDD" id="cd00130">
    <property type="entry name" value="PAS"/>
    <property type="match status" value="1"/>
</dbReference>
<dbReference type="CDD" id="cd00156">
    <property type="entry name" value="REC"/>
    <property type="match status" value="1"/>
</dbReference>
<dbReference type="eggNOG" id="COG2200">
    <property type="taxonomic scope" value="Bacteria"/>
</dbReference>
<dbReference type="GO" id="GO:0071111">
    <property type="term" value="F:cyclic-guanylate-specific phosphodiesterase activity"/>
    <property type="evidence" value="ECO:0007669"/>
    <property type="project" value="InterPro"/>
</dbReference>
<proteinExistence type="predicted"/>
<keyword evidence="1" id="KW-0597">Phosphoprotein</keyword>
<dbReference type="HOGENOM" id="CLU_000445_70_50_7"/>
<dbReference type="InterPro" id="IPR011006">
    <property type="entry name" value="CheY-like_superfamily"/>
</dbReference>
<dbReference type="Gene3D" id="3.20.20.450">
    <property type="entry name" value="EAL domain"/>
    <property type="match status" value="1"/>
</dbReference>
<dbReference type="PANTHER" id="PTHR33121">
    <property type="entry name" value="CYCLIC DI-GMP PHOSPHODIESTERASE PDEF"/>
    <property type="match status" value="1"/>
</dbReference>
<dbReference type="OrthoDB" id="9790732at2"/>
<dbReference type="Gene3D" id="3.40.50.2300">
    <property type="match status" value="1"/>
</dbReference>
<dbReference type="Pfam" id="PF08447">
    <property type="entry name" value="PAS_3"/>
    <property type="match status" value="1"/>
</dbReference>
<dbReference type="InterPro" id="IPR000014">
    <property type="entry name" value="PAS"/>
</dbReference>
<evidence type="ECO:0000259" key="2">
    <source>
        <dbReference type="PROSITE" id="PS50110"/>
    </source>
</evidence>
<protein>
    <submittedName>
        <fullName evidence="5">Response regulator receiver modulated diguanylate phosphodiesterase</fullName>
    </submittedName>
</protein>
<dbReference type="InterPro" id="IPR001633">
    <property type="entry name" value="EAL_dom"/>
</dbReference>
<dbReference type="eggNOG" id="COG2197">
    <property type="taxonomic scope" value="Bacteria"/>
</dbReference>
<dbReference type="SUPFAM" id="SSF141868">
    <property type="entry name" value="EAL domain-like"/>
    <property type="match status" value="1"/>
</dbReference>
<dbReference type="CDD" id="cd01948">
    <property type="entry name" value="EAL"/>
    <property type="match status" value="1"/>
</dbReference>
<dbReference type="SMART" id="SM00052">
    <property type="entry name" value="EAL"/>
    <property type="match status" value="1"/>
</dbReference>
<evidence type="ECO:0000313" key="6">
    <source>
        <dbReference type="Proteomes" id="UP000000939"/>
    </source>
</evidence>
<accession>D5V4J9</accession>
<dbReference type="PROSITE" id="PS50883">
    <property type="entry name" value="EAL"/>
    <property type="match status" value="1"/>
</dbReference>
<dbReference type="KEGG" id="ant:Arnit_1246"/>
<dbReference type="STRING" id="572480.Arnit_1246"/>
<evidence type="ECO:0000259" key="3">
    <source>
        <dbReference type="PROSITE" id="PS50112"/>
    </source>
</evidence>
<dbReference type="PROSITE" id="PS50110">
    <property type="entry name" value="RESPONSE_REGULATORY"/>
    <property type="match status" value="1"/>
</dbReference>
<dbReference type="RefSeq" id="WP_013135049.1">
    <property type="nucleotide sequence ID" value="NC_014166.1"/>
</dbReference>
<dbReference type="Proteomes" id="UP000000939">
    <property type="component" value="Chromosome"/>
</dbReference>
<dbReference type="InterPro" id="IPR001789">
    <property type="entry name" value="Sig_transdc_resp-reg_receiver"/>
</dbReference>
<dbReference type="Pfam" id="PF00072">
    <property type="entry name" value="Response_reg"/>
    <property type="match status" value="1"/>
</dbReference>
<dbReference type="AlphaFoldDB" id="D5V4J9"/>
<keyword evidence="6" id="KW-1185">Reference proteome</keyword>
<dbReference type="SUPFAM" id="SSF52172">
    <property type="entry name" value="CheY-like"/>
    <property type="match status" value="1"/>
</dbReference>
<dbReference type="NCBIfam" id="TIGR00229">
    <property type="entry name" value="sensory_box"/>
    <property type="match status" value="1"/>
</dbReference>